<dbReference type="EMBL" id="UIVT01000004">
    <property type="protein sequence ID" value="SVP94895.1"/>
    <property type="molecule type" value="Genomic_DNA"/>
</dbReference>
<feature type="transmembrane region" description="Helical" evidence="2">
    <location>
        <begin position="6"/>
        <end position="29"/>
    </location>
</feature>
<dbReference type="AlphaFoldDB" id="A0A3B0NJS6"/>
<dbReference type="GO" id="GO:0005227">
    <property type="term" value="F:calcium-activated cation channel activity"/>
    <property type="evidence" value="ECO:0007669"/>
    <property type="project" value="InterPro"/>
</dbReference>
<dbReference type="Pfam" id="PF02714">
    <property type="entry name" value="RSN1_7TM"/>
    <property type="match status" value="1"/>
</dbReference>
<dbReference type="InterPro" id="IPR027815">
    <property type="entry name" value="CSC1/OSCA1-like_cyt"/>
</dbReference>
<accession>A0A3B0NJS6</accession>
<dbReference type="InterPro" id="IPR003864">
    <property type="entry name" value="CSC1/OSCA1-like_7TM"/>
</dbReference>
<sequence length="820" mass="95517">MSFDDYSYLAFIAIVIFDIAALSLSLYLWSKYRLFIISLVHNGFSSRKIRLKKKLSDKNEQIFDERNLNPAKLTSLLLKKGILTNLPYTHSDTYLDQLTNSKTFSSGKFDDKNIRSSDSMDNLIITIRDTSGSIGTDEIPGARRLAKTLHKYKNSTTWWSYLLYDCSKRIHNNEAKLYLNFMGQSCRLLLICFLFSVSINILVFIIFLFQKEPYRFLNYTFQDMLNSKTTTWALYIATWVYSFVTYYFIMKFRDHLEGNKQLSAILRPQLHTLMIYGFDKAVTDPSVIYNHFDNYFPGQVISAHIVMNHSRRLILENKLEYAKLQLAGLYDSISIVPGFELSHKSSESKQHEVDEDLINLEPKSKLKRFYSSTSLFRDLPRSDSLKIRSFSCHNLHYSPQKNKSEHKRSDSSDRDIYGRYGRRKSRFIKRIMTIKNLKKEIDEEKRKVQTTSSRICFVSFADSNLVMHILRDKKILESMFNWLISPAPHPKDIIWLNLSRSANEILLRGFLINFVVILFYVLVTYFLAKLNIIRRYNGPKNNEGVAQLINSSFWHGIIQSLVTLFINSAVHPNLIFFLTKNIGRIFEFIIILGIWTHTRFQKYLLFEHVVYLFTSTIFVPLLASMIAIWRVFDGNVDLLSVELGRILINTSWKYVTTYIINASLLVPCNQLLQLSPLALRYFNQAVFNTDEGVPFFDLGYWYAYHLSVFTLALSFGLFIPYLLPLAALYFAVRFYVDRHNIAYNLSQFPFDTSGDISKMAVKSMLLCVSIMQFMMSGVFSQSKKLSPFLNTILYIAPVVSFETFLENNLDHLAPHVWLLY</sequence>
<feature type="transmembrane region" description="Helical" evidence="2">
    <location>
        <begin position="582"/>
        <end position="598"/>
    </location>
</feature>
<feature type="transmembrane region" description="Helical" evidence="2">
    <location>
        <begin position="505"/>
        <end position="528"/>
    </location>
</feature>
<organism evidence="6">
    <name type="scientific">Theileria annulata</name>
    <dbReference type="NCBI Taxonomy" id="5874"/>
    <lineage>
        <taxon>Eukaryota</taxon>
        <taxon>Sar</taxon>
        <taxon>Alveolata</taxon>
        <taxon>Apicomplexa</taxon>
        <taxon>Aconoidasida</taxon>
        <taxon>Piroplasmida</taxon>
        <taxon>Theileriidae</taxon>
        <taxon>Theileria</taxon>
    </lineage>
</organism>
<protein>
    <recommendedName>
        <fullName evidence="7">Integral membrane protein</fullName>
    </recommendedName>
</protein>
<feature type="domain" description="CSC1/OSCA1-like 7TM region" evidence="3">
    <location>
        <begin position="509"/>
        <end position="779"/>
    </location>
</feature>
<keyword evidence="2" id="KW-0472">Membrane</keyword>
<feature type="transmembrane region" description="Helical" evidence="2">
    <location>
        <begin position="188"/>
        <end position="209"/>
    </location>
</feature>
<evidence type="ECO:0000259" key="4">
    <source>
        <dbReference type="Pfam" id="PF14703"/>
    </source>
</evidence>
<proteinExistence type="predicted"/>
<dbReference type="PANTHER" id="PTHR13018">
    <property type="entry name" value="PROBABLE MEMBRANE PROTEIN DUF221-RELATED"/>
    <property type="match status" value="1"/>
</dbReference>
<evidence type="ECO:0000313" key="5">
    <source>
        <dbReference type="EMBL" id="SVP94895.1"/>
    </source>
</evidence>
<keyword evidence="2" id="KW-0812">Transmembrane</keyword>
<reference evidence="6" key="1">
    <citation type="submission" date="2018-07" db="EMBL/GenBank/DDBJ databases">
        <authorList>
            <person name="Quirk P.G."/>
            <person name="Krulwich T.A."/>
        </authorList>
    </citation>
    <scope>NUCLEOTIDE SEQUENCE</scope>
    <source>
        <strain evidence="6">Anand</strain>
    </source>
</reference>
<dbReference type="EMBL" id="UIVS01000004">
    <property type="protein sequence ID" value="SVP95536.1"/>
    <property type="molecule type" value="Genomic_DNA"/>
</dbReference>
<dbReference type="VEuPathDB" id="PiroplasmaDB:TA10020"/>
<evidence type="ECO:0000256" key="1">
    <source>
        <dbReference type="SAM" id="MobiDB-lite"/>
    </source>
</evidence>
<feature type="region of interest" description="Disordered" evidence="1">
    <location>
        <begin position="398"/>
        <end position="417"/>
    </location>
</feature>
<dbReference type="InterPro" id="IPR045122">
    <property type="entry name" value="Csc1-like"/>
</dbReference>
<feature type="transmembrane region" description="Helical" evidence="2">
    <location>
        <begin position="702"/>
        <end position="732"/>
    </location>
</feature>
<name>A0A3B0NJS6_THEAN</name>
<evidence type="ECO:0000313" key="6">
    <source>
        <dbReference type="EMBL" id="SVP95536.1"/>
    </source>
</evidence>
<evidence type="ECO:0000259" key="3">
    <source>
        <dbReference type="Pfam" id="PF02714"/>
    </source>
</evidence>
<feature type="transmembrane region" description="Helical" evidence="2">
    <location>
        <begin position="229"/>
        <end position="249"/>
    </location>
</feature>
<gene>
    <name evidence="5" type="ORF">TAT_000369900</name>
    <name evidence="6" type="ORF">TAV_000369900</name>
</gene>
<feature type="transmembrane region" description="Helical" evidence="2">
    <location>
        <begin position="610"/>
        <end position="632"/>
    </location>
</feature>
<feature type="transmembrane region" description="Helical" evidence="2">
    <location>
        <begin position="548"/>
        <end position="570"/>
    </location>
</feature>
<evidence type="ECO:0008006" key="7">
    <source>
        <dbReference type="Google" id="ProtNLM"/>
    </source>
</evidence>
<dbReference type="PANTHER" id="PTHR13018:SF114">
    <property type="entry name" value="EXPRESSED PROTEIN"/>
    <property type="match status" value="1"/>
</dbReference>
<feature type="compositionally biased region" description="Basic and acidic residues" evidence="1">
    <location>
        <begin position="407"/>
        <end position="417"/>
    </location>
</feature>
<feature type="domain" description="CSC1/OSCA1-like cytosolic" evidence="4">
    <location>
        <begin position="433"/>
        <end position="497"/>
    </location>
</feature>
<dbReference type="GO" id="GO:0005886">
    <property type="term" value="C:plasma membrane"/>
    <property type="evidence" value="ECO:0007669"/>
    <property type="project" value="TreeGrafter"/>
</dbReference>
<keyword evidence="2" id="KW-1133">Transmembrane helix</keyword>
<dbReference type="Pfam" id="PF14703">
    <property type="entry name" value="PHM7_cyt"/>
    <property type="match status" value="1"/>
</dbReference>
<evidence type="ECO:0000256" key="2">
    <source>
        <dbReference type="SAM" id="Phobius"/>
    </source>
</evidence>